<keyword evidence="3" id="KW-1185">Reference proteome</keyword>
<dbReference type="EMBL" id="OANT01000005">
    <property type="protein sequence ID" value="SNX45452.1"/>
    <property type="molecule type" value="Genomic_DNA"/>
</dbReference>
<evidence type="ECO:0000313" key="3">
    <source>
        <dbReference type="Proteomes" id="UP000219042"/>
    </source>
</evidence>
<accession>A0A240E9X9</accession>
<proteinExistence type="predicted"/>
<gene>
    <name evidence="2" type="ORF">SAMN05421731_1054</name>
</gene>
<dbReference type="InterPro" id="IPR056509">
    <property type="entry name" value="Imm33-like"/>
</dbReference>
<protein>
    <recommendedName>
        <fullName evidence="1">Imm33-like domain-containing protein</fullName>
    </recommendedName>
</protein>
<dbReference type="Proteomes" id="UP000219042">
    <property type="component" value="Unassembled WGS sequence"/>
</dbReference>
<name>A0A240E9X9_9GAMM</name>
<dbReference type="AlphaFoldDB" id="A0A240E9X9"/>
<reference evidence="3" key="1">
    <citation type="submission" date="2016-09" db="EMBL/GenBank/DDBJ databases">
        <authorList>
            <person name="Varghese N."/>
            <person name="Submissions S."/>
        </authorList>
    </citation>
    <scope>NUCLEOTIDE SEQUENCE [LARGE SCALE GENOMIC DNA]</scope>
    <source>
        <strain evidence="3">ANC 4466</strain>
    </source>
</reference>
<dbReference type="RefSeq" id="WP_228150414.1">
    <property type="nucleotide sequence ID" value="NZ_BAABHT010000005.1"/>
</dbReference>
<dbReference type="Pfam" id="PF24719">
    <property type="entry name" value="Imm33-like"/>
    <property type="match status" value="1"/>
</dbReference>
<evidence type="ECO:0000313" key="2">
    <source>
        <dbReference type="EMBL" id="SNX45452.1"/>
    </source>
</evidence>
<feature type="domain" description="Imm33-like" evidence="1">
    <location>
        <begin position="9"/>
        <end position="109"/>
    </location>
</feature>
<evidence type="ECO:0000259" key="1">
    <source>
        <dbReference type="Pfam" id="PF24719"/>
    </source>
</evidence>
<organism evidence="2 3">
    <name type="scientific">Acinetobacter puyangensis</name>
    <dbReference type="NCBI Taxonomy" id="1096779"/>
    <lineage>
        <taxon>Bacteria</taxon>
        <taxon>Pseudomonadati</taxon>
        <taxon>Pseudomonadota</taxon>
        <taxon>Gammaproteobacteria</taxon>
        <taxon>Moraxellales</taxon>
        <taxon>Moraxellaceae</taxon>
        <taxon>Acinetobacter</taxon>
    </lineage>
</organism>
<sequence>MMKDILKVQKECCKHYEEEFSPITLEQLVVVSDGVLEGAKPVKGVRYKSPEHMSGWWLTDDSFNGNIDSLKNIHFSHIIEKRPDLAIYMALPYGYRFLLGSNKEHVWFDEMVLND</sequence>